<sequence>MSSGRCDYVKYWEEKGAQKNFSTPFQIDIFKEKVACNADILDVGCGYGRIMSSLHEAGYENIKGVEPSARLRSRGMDLDSSLDIRPLDGCTIPFQDNSFDAVLLVAVLTCIPKNKDQSCLIKEIHRILKSGGILYVNDFLLNTDQRNLDRYKLFQPKHDIYGIFELDGGGVLRHFSEEHINKLLSPFTSVEYKKVTYTTMNGNKSNGFYYIGSR</sequence>
<evidence type="ECO:0000313" key="3">
    <source>
        <dbReference type="Proteomes" id="UP000010808"/>
    </source>
</evidence>
<dbReference type="KEGG" id="dhy:DESAM_23079"/>
<dbReference type="HOGENOM" id="CLU_091228_3_0_7"/>
<dbReference type="GO" id="GO:0032259">
    <property type="term" value="P:methylation"/>
    <property type="evidence" value="ECO:0007669"/>
    <property type="project" value="UniProtKB-KW"/>
</dbReference>
<dbReference type="InterPro" id="IPR029063">
    <property type="entry name" value="SAM-dependent_MTases_sf"/>
</dbReference>
<dbReference type="AlphaFoldDB" id="L0RIB1"/>
<dbReference type="InterPro" id="IPR013216">
    <property type="entry name" value="Methyltransf_11"/>
</dbReference>
<keyword evidence="3" id="KW-1185">Reference proteome</keyword>
<dbReference type="SUPFAM" id="SSF53335">
    <property type="entry name" value="S-adenosyl-L-methionine-dependent methyltransferases"/>
    <property type="match status" value="1"/>
</dbReference>
<reference evidence="2 3" key="1">
    <citation type="submission" date="2012-10" db="EMBL/GenBank/DDBJ databases">
        <authorList>
            <person name="Genoscope - CEA"/>
        </authorList>
    </citation>
    <scope>NUCLEOTIDE SEQUENCE [LARGE SCALE GENOMIC DNA]</scope>
    <source>
        <strain evidence="3">AM13 / DSM 14728</strain>
    </source>
</reference>
<keyword evidence="2" id="KW-0489">Methyltransferase</keyword>
<dbReference type="STRING" id="1121451.DESAM_23079"/>
<dbReference type="EMBL" id="FO203522">
    <property type="protein sequence ID" value="CCO25346.1"/>
    <property type="molecule type" value="Genomic_DNA"/>
</dbReference>
<dbReference type="Pfam" id="PF08241">
    <property type="entry name" value="Methyltransf_11"/>
    <property type="match status" value="1"/>
</dbReference>
<accession>L0RIB1</accession>
<dbReference type="OrthoDB" id="5363250at2"/>
<feature type="domain" description="Methyltransferase type 11" evidence="1">
    <location>
        <begin position="41"/>
        <end position="136"/>
    </location>
</feature>
<dbReference type="GO" id="GO:0008757">
    <property type="term" value="F:S-adenosylmethionine-dependent methyltransferase activity"/>
    <property type="evidence" value="ECO:0007669"/>
    <property type="project" value="InterPro"/>
</dbReference>
<dbReference type="Proteomes" id="UP000010808">
    <property type="component" value="Chromosome"/>
</dbReference>
<dbReference type="Gene3D" id="3.40.50.150">
    <property type="entry name" value="Vaccinia Virus protein VP39"/>
    <property type="match status" value="1"/>
</dbReference>
<protein>
    <submittedName>
        <fullName evidence="2">Predicted methyltransferase</fullName>
    </submittedName>
</protein>
<name>L0RIB1_9BACT</name>
<evidence type="ECO:0000259" key="1">
    <source>
        <dbReference type="Pfam" id="PF08241"/>
    </source>
</evidence>
<dbReference type="PANTHER" id="PTHR43591:SF110">
    <property type="entry name" value="RHODANESE DOMAIN-CONTAINING PROTEIN"/>
    <property type="match status" value="1"/>
</dbReference>
<dbReference type="RefSeq" id="WP_015337943.1">
    <property type="nucleotide sequence ID" value="NC_020055.1"/>
</dbReference>
<evidence type="ECO:0000313" key="2">
    <source>
        <dbReference type="EMBL" id="CCO25346.1"/>
    </source>
</evidence>
<dbReference type="eggNOG" id="COG2226">
    <property type="taxonomic scope" value="Bacteria"/>
</dbReference>
<organism evidence="2 3">
    <name type="scientific">Maridesulfovibrio hydrothermalis AM13 = DSM 14728</name>
    <dbReference type="NCBI Taxonomy" id="1121451"/>
    <lineage>
        <taxon>Bacteria</taxon>
        <taxon>Pseudomonadati</taxon>
        <taxon>Thermodesulfobacteriota</taxon>
        <taxon>Desulfovibrionia</taxon>
        <taxon>Desulfovibrionales</taxon>
        <taxon>Desulfovibrionaceae</taxon>
        <taxon>Maridesulfovibrio</taxon>
    </lineage>
</organism>
<gene>
    <name evidence="2" type="ORF">DESAM_23079</name>
</gene>
<keyword evidence="2" id="KW-0808">Transferase</keyword>
<dbReference type="PATRIC" id="fig|1121451.3.peg.3283"/>
<dbReference type="PANTHER" id="PTHR43591">
    <property type="entry name" value="METHYLTRANSFERASE"/>
    <property type="match status" value="1"/>
</dbReference>
<proteinExistence type="predicted"/>
<dbReference type="CDD" id="cd02440">
    <property type="entry name" value="AdoMet_MTases"/>
    <property type="match status" value="1"/>
</dbReference>